<accession>A0A4V2JT74</accession>
<gene>
    <name evidence="12" type="primary">atpA</name>
    <name evidence="17" type="ORF">ET996_06395</name>
</gene>
<evidence type="ECO:0000256" key="8">
    <source>
        <dbReference type="ARBA" id="ARBA00023065"/>
    </source>
</evidence>
<keyword evidence="5 12" id="KW-0547">Nucleotide-binding</keyword>
<keyword evidence="9 12" id="KW-0472">Membrane</keyword>
<organism evidence="17 18">
    <name type="scientific">Propioniciclava tarda</name>
    <dbReference type="NCBI Taxonomy" id="433330"/>
    <lineage>
        <taxon>Bacteria</taxon>
        <taxon>Bacillati</taxon>
        <taxon>Actinomycetota</taxon>
        <taxon>Actinomycetes</taxon>
        <taxon>Propionibacteriales</taxon>
        <taxon>Propionibacteriaceae</taxon>
        <taxon>Propioniciclava</taxon>
    </lineage>
</organism>
<dbReference type="FunFam" id="1.20.150.20:FF:000001">
    <property type="entry name" value="ATP synthase subunit alpha"/>
    <property type="match status" value="1"/>
</dbReference>
<dbReference type="CDD" id="cd18116">
    <property type="entry name" value="ATP-synt_F1_alpha_N"/>
    <property type="match status" value="1"/>
</dbReference>
<dbReference type="EMBL" id="SDMR01000006">
    <property type="protein sequence ID" value="TBT95151.1"/>
    <property type="molecule type" value="Genomic_DNA"/>
</dbReference>
<comment type="subcellular location">
    <subcellularLocation>
        <location evidence="12">Cell membrane</location>
        <topology evidence="12">Peripheral membrane protein</topology>
    </subcellularLocation>
    <subcellularLocation>
        <location evidence="1">Membrane</location>
    </subcellularLocation>
</comment>
<keyword evidence="8 12" id="KW-0406">Ion transport</keyword>
<evidence type="ECO:0000256" key="10">
    <source>
        <dbReference type="ARBA" id="ARBA00023196"/>
    </source>
</evidence>
<dbReference type="Gene3D" id="2.40.30.20">
    <property type="match status" value="1"/>
</dbReference>
<reference evidence="17 18" key="1">
    <citation type="submission" date="2019-01" db="EMBL/GenBank/DDBJ databases">
        <title>Lactibacter flavus gen. nov., sp. nov., a novel bacterium of the family Propionibacteriaceae isolated from raw milk and dairy products.</title>
        <authorList>
            <person name="Huptas C."/>
            <person name="Wenning M."/>
            <person name="Breitenwieser F."/>
            <person name="Doll E."/>
            <person name="Von Neubeck M."/>
            <person name="Busse H.-J."/>
            <person name="Scherer S."/>
        </authorList>
    </citation>
    <scope>NUCLEOTIDE SEQUENCE [LARGE SCALE GENOMIC DNA]</scope>
    <source>
        <strain evidence="17 18">DSM 22130</strain>
    </source>
</reference>
<dbReference type="GO" id="GO:0005524">
    <property type="term" value="F:ATP binding"/>
    <property type="evidence" value="ECO:0007669"/>
    <property type="project" value="UniProtKB-UniRule"/>
</dbReference>
<keyword evidence="10 12" id="KW-0139">CF(1)</keyword>
<evidence type="ECO:0000259" key="15">
    <source>
        <dbReference type="Pfam" id="PF00306"/>
    </source>
</evidence>
<feature type="domain" description="ATPase F1/V1/A1 complex alpha/beta subunit nucleotide-binding" evidence="14">
    <location>
        <begin position="153"/>
        <end position="376"/>
    </location>
</feature>
<keyword evidence="11 12" id="KW-0066">ATP synthesis</keyword>
<proteinExistence type="inferred from homology"/>
<evidence type="ECO:0000256" key="2">
    <source>
        <dbReference type="ARBA" id="ARBA00008936"/>
    </source>
</evidence>
<feature type="site" description="Required for activity" evidence="12">
    <location>
        <position position="374"/>
    </location>
</feature>
<dbReference type="PROSITE" id="PS00152">
    <property type="entry name" value="ATPASE_ALPHA_BETA"/>
    <property type="match status" value="1"/>
</dbReference>
<evidence type="ECO:0000256" key="4">
    <source>
        <dbReference type="ARBA" id="ARBA00022475"/>
    </source>
</evidence>
<dbReference type="InterPro" id="IPR000793">
    <property type="entry name" value="ATP_synth_asu_C"/>
</dbReference>
<dbReference type="GO" id="GO:0046933">
    <property type="term" value="F:proton-transporting ATP synthase activity, rotational mechanism"/>
    <property type="evidence" value="ECO:0007669"/>
    <property type="project" value="UniProtKB-UniRule"/>
</dbReference>
<dbReference type="EC" id="7.1.2.2" evidence="12"/>
<comment type="similarity">
    <text evidence="2 12">Belongs to the ATPase alpha/beta chains family.</text>
</comment>
<evidence type="ECO:0000256" key="13">
    <source>
        <dbReference type="SAM" id="MobiDB-lite"/>
    </source>
</evidence>
<dbReference type="InterPro" id="IPR033732">
    <property type="entry name" value="ATP_synth_F1_a_nt-bd_dom"/>
</dbReference>
<dbReference type="Gene3D" id="1.20.150.20">
    <property type="entry name" value="ATP synthase alpha/beta chain, C-terminal domain"/>
    <property type="match status" value="1"/>
</dbReference>
<dbReference type="InterPro" id="IPR036121">
    <property type="entry name" value="ATPase_F1/V1/A1_a/bsu_N_sf"/>
</dbReference>
<dbReference type="Pfam" id="PF00006">
    <property type="entry name" value="ATP-synt_ab"/>
    <property type="match status" value="1"/>
</dbReference>
<dbReference type="NCBIfam" id="TIGR00962">
    <property type="entry name" value="atpA"/>
    <property type="match status" value="1"/>
</dbReference>
<feature type="binding site" evidence="12">
    <location>
        <begin position="173"/>
        <end position="180"/>
    </location>
    <ligand>
        <name>ATP</name>
        <dbReference type="ChEBI" id="CHEBI:30616"/>
    </ligand>
</feature>
<feature type="region of interest" description="Disordered" evidence="13">
    <location>
        <begin position="515"/>
        <end position="540"/>
    </location>
</feature>
<dbReference type="GO" id="GO:0005886">
    <property type="term" value="C:plasma membrane"/>
    <property type="evidence" value="ECO:0007669"/>
    <property type="project" value="UniProtKB-SubCell"/>
</dbReference>
<dbReference type="GO" id="GO:0045259">
    <property type="term" value="C:proton-transporting ATP synthase complex"/>
    <property type="evidence" value="ECO:0007669"/>
    <property type="project" value="UniProtKB-KW"/>
</dbReference>
<dbReference type="Proteomes" id="UP000291933">
    <property type="component" value="Unassembled WGS sequence"/>
</dbReference>
<feature type="domain" description="ATPase F1/V1/A1 complex alpha/beta subunit N-terminal" evidence="16">
    <location>
        <begin position="31"/>
        <end position="96"/>
    </location>
</feature>
<dbReference type="Pfam" id="PF02874">
    <property type="entry name" value="ATP-synt_ab_N"/>
    <property type="match status" value="1"/>
</dbReference>
<comment type="catalytic activity">
    <reaction evidence="12">
        <text>ATP + H2O + 4 H(+)(in) = ADP + phosphate + 5 H(+)(out)</text>
        <dbReference type="Rhea" id="RHEA:57720"/>
        <dbReference type="ChEBI" id="CHEBI:15377"/>
        <dbReference type="ChEBI" id="CHEBI:15378"/>
        <dbReference type="ChEBI" id="CHEBI:30616"/>
        <dbReference type="ChEBI" id="CHEBI:43474"/>
        <dbReference type="ChEBI" id="CHEBI:456216"/>
        <dbReference type="EC" id="7.1.2.2"/>
    </reaction>
</comment>
<comment type="function">
    <text evidence="12">Produces ATP from ADP in the presence of a proton gradient across the membrane. The alpha chain is a regulatory subunit.</text>
</comment>
<dbReference type="NCBIfam" id="NF009884">
    <property type="entry name" value="PRK13343.1"/>
    <property type="match status" value="1"/>
</dbReference>
<dbReference type="InterPro" id="IPR005294">
    <property type="entry name" value="ATP_synth_F1_asu"/>
</dbReference>
<evidence type="ECO:0000256" key="7">
    <source>
        <dbReference type="ARBA" id="ARBA00022967"/>
    </source>
</evidence>
<evidence type="ECO:0000256" key="1">
    <source>
        <dbReference type="ARBA" id="ARBA00004370"/>
    </source>
</evidence>
<dbReference type="AlphaFoldDB" id="A0A4V2JT74"/>
<evidence type="ECO:0000256" key="9">
    <source>
        <dbReference type="ARBA" id="ARBA00023136"/>
    </source>
</evidence>
<dbReference type="InterPro" id="IPR027417">
    <property type="entry name" value="P-loop_NTPase"/>
</dbReference>
<keyword evidence="3 12" id="KW-0813">Transport</keyword>
<feature type="compositionally biased region" description="Basic and acidic residues" evidence="13">
    <location>
        <begin position="515"/>
        <end position="529"/>
    </location>
</feature>
<dbReference type="HAMAP" id="MF_01346">
    <property type="entry name" value="ATP_synth_alpha_bact"/>
    <property type="match status" value="1"/>
</dbReference>
<dbReference type="PANTHER" id="PTHR48082">
    <property type="entry name" value="ATP SYNTHASE SUBUNIT ALPHA, MITOCHONDRIAL"/>
    <property type="match status" value="1"/>
</dbReference>
<dbReference type="InterPro" id="IPR038376">
    <property type="entry name" value="ATP_synth_asu_C_sf"/>
</dbReference>
<sequence>MAELQIRPEEIRDALDRFVQNYTPDTASRDEVGIVATSGDGIARVEGLPSVMANELLEFANGTRGIALNLDVSEIGVVVLGESDGIEEGSTVRRTGDVLSVPVGDAFLGRTVDAMGVPIDGLGEIKAEGRRVLELQAAGVMDRQEVREPLQTGIKAIDAMIPIGRGQRELIIGDRKTGKTAVAIDTIINQKANWETGDPTKQVRCIYVAIGQKGSTVASLRKILEDAGALQYTTIVHAPASAPAGYKYIAPYAGSAIGQHWMYAGKHVLIVFDDLTKQAEAYRAMSLLLRRPPGREAYPGDVFYLHSRLLERCAKLSDELGGGSMTGLPIIETKANDVSAYIPTNVISITDGQIFLQSDLFNANQRPAIDVGISVSRVGGAAQIKAMKGVAGTLKIGLAQFRDMQAFAMFASDLDAASRRQLDRGARLTELLRQPQYTPFPVEDQVVSVWAGNNGYFDSIPVADVLRFESDLLEHLRRNTPILTTIAETKTFDEDTQKAVVAEIDKVKASFRTTEEKAADEETHAKPLEDGVAQNEQIRV</sequence>
<keyword evidence="6 12" id="KW-0067">ATP-binding</keyword>
<dbReference type="SUPFAM" id="SSF50615">
    <property type="entry name" value="N-terminal domain of alpha and beta subunits of F1 ATP synthase"/>
    <property type="match status" value="1"/>
</dbReference>
<comment type="caution">
    <text evidence="17">The sequence shown here is derived from an EMBL/GenBank/DDBJ whole genome shotgun (WGS) entry which is preliminary data.</text>
</comment>
<dbReference type="CDD" id="cd01132">
    <property type="entry name" value="F1-ATPase_alpha_CD"/>
    <property type="match status" value="1"/>
</dbReference>
<dbReference type="PANTHER" id="PTHR48082:SF2">
    <property type="entry name" value="ATP SYNTHASE SUBUNIT ALPHA, MITOCHONDRIAL"/>
    <property type="match status" value="1"/>
</dbReference>
<protein>
    <recommendedName>
        <fullName evidence="12">ATP synthase subunit alpha</fullName>
        <ecNumber evidence="12">7.1.2.2</ecNumber>
    </recommendedName>
    <alternativeName>
        <fullName evidence="12">ATP synthase F1 sector subunit alpha</fullName>
    </alternativeName>
    <alternativeName>
        <fullName evidence="12">F-ATPase subunit alpha</fullName>
    </alternativeName>
</protein>
<keyword evidence="4 12" id="KW-1003">Cell membrane</keyword>
<evidence type="ECO:0000256" key="6">
    <source>
        <dbReference type="ARBA" id="ARBA00022840"/>
    </source>
</evidence>
<keyword evidence="18" id="KW-1185">Reference proteome</keyword>
<dbReference type="InterPro" id="IPR000194">
    <property type="entry name" value="ATPase_F1/V1/A1_a/bsu_nucl-bd"/>
</dbReference>
<dbReference type="RefSeq" id="WP_131171738.1">
    <property type="nucleotide sequence ID" value="NZ_FXTL01000005.1"/>
</dbReference>
<evidence type="ECO:0000256" key="12">
    <source>
        <dbReference type="HAMAP-Rule" id="MF_01346"/>
    </source>
</evidence>
<dbReference type="SUPFAM" id="SSF52540">
    <property type="entry name" value="P-loop containing nucleoside triphosphate hydrolases"/>
    <property type="match status" value="1"/>
</dbReference>
<name>A0A4V2JT74_PROTD</name>
<evidence type="ECO:0000256" key="5">
    <source>
        <dbReference type="ARBA" id="ARBA00022741"/>
    </source>
</evidence>
<dbReference type="GO" id="GO:0043531">
    <property type="term" value="F:ADP binding"/>
    <property type="evidence" value="ECO:0007669"/>
    <property type="project" value="TreeGrafter"/>
</dbReference>
<dbReference type="Gene3D" id="3.40.50.300">
    <property type="entry name" value="P-loop containing nucleotide triphosphate hydrolases"/>
    <property type="match status" value="1"/>
</dbReference>
<dbReference type="CDD" id="cd18113">
    <property type="entry name" value="ATP-synt_F1_alpha_C"/>
    <property type="match status" value="1"/>
</dbReference>
<dbReference type="OrthoDB" id="9803053at2"/>
<dbReference type="Pfam" id="PF00306">
    <property type="entry name" value="ATP-synt_ab_C"/>
    <property type="match status" value="1"/>
</dbReference>
<feature type="domain" description="ATP synthase alpha subunit C-terminal" evidence="15">
    <location>
        <begin position="383"/>
        <end position="505"/>
    </location>
</feature>
<dbReference type="InterPro" id="IPR004100">
    <property type="entry name" value="ATPase_F1/V1/A1_a/bsu_N"/>
</dbReference>
<evidence type="ECO:0000313" key="18">
    <source>
        <dbReference type="Proteomes" id="UP000291933"/>
    </source>
</evidence>
<evidence type="ECO:0000313" key="17">
    <source>
        <dbReference type="EMBL" id="TBT95151.1"/>
    </source>
</evidence>
<dbReference type="FunFam" id="3.40.50.300:FF:000002">
    <property type="entry name" value="ATP synthase subunit alpha"/>
    <property type="match status" value="1"/>
</dbReference>
<dbReference type="InterPro" id="IPR023366">
    <property type="entry name" value="ATP_synth_asu-like_sf"/>
</dbReference>
<evidence type="ECO:0000256" key="11">
    <source>
        <dbReference type="ARBA" id="ARBA00023310"/>
    </source>
</evidence>
<dbReference type="SUPFAM" id="SSF47917">
    <property type="entry name" value="C-terminal domain of alpha and beta subunits of F1 ATP synthase"/>
    <property type="match status" value="1"/>
</dbReference>
<keyword evidence="7 12" id="KW-1278">Translocase</keyword>
<evidence type="ECO:0000259" key="16">
    <source>
        <dbReference type="Pfam" id="PF02874"/>
    </source>
</evidence>
<keyword evidence="12" id="KW-0375">Hydrogen ion transport</keyword>
<evidence type="ECO:0000259" key="14">
    <source>
        <dbReference type="Pfam" id="PF00006"/>
    </source>
</evidence>
<dbReference type="InterPro" id="IPR020003">
    <property type="entry name" value="ATPase_a/bsu_AS"/>
</dbReference>
<evidence type="ECO:0000256" key="3">
    <source>
        <dbReference type="ARBA" id="ARBA00022448"/>
    </source>
</evidence>